<dbReference type="Proteomes" id="UP000177625">
    <property type="component" value="Unassembled WGS sequence"/>
</dbReference>
<evidence type="ECO:0000313" key="2">
    <source>
        <dbReference type="EMBL" id="CZT44858.1"/>
    </source>
</evidence>
<feature type="compositionally biased region" description="Polar residues" evidence="1">
    <location>
        <begin position="22"/>
        <end position="31"/>
    </location>
</feature>
<organism evidence="2 3">
    <name type="scientific">Rhynchosporium secalis</name>
    <name type="common">Barley scald fungus</name>
    <dbReference type="NCBI Taxonomy" id="38038"/>
    <lineage>
        <taxon>Eukaryota</taxon>
        <taxon>Fungi</taxon>
        <taxon>Dikarya</taxon>
        <taxon>Ascomycota</taxon>
        <taxon>Pezizomycotina</taxon>
        <taxon>Leotiomycetes</taxon>
        <taxon>Helotiales</taxon>
        <taxon>Ploettnerulaceae</taxon>
        <taxon>Rhynchosporium</taxon>
    </lineage>
</organism>
<dbReference type="EMBL" id="FJVC01000193">
    <property type="protein sequence ID" value="CZT44858.1"/>
    <property type="molecule type" value="Genomic_DNA"/>
</dbReference>
<dbReference type="AlphaFoldDB" id="A0A1E1M6Z5"/>
<gene>
    <name evidence="2" type="ORF">RSE6_05108</name>
</gene>
<reference evidence="3" key="1">
    <citation type="submission" date="2016-03" db="EMBL/GenBank/DDBJ databases">
        <authorList>
            <person name="Guldener U."/>
        </authorList>
    </citation>
    <scope>NUCLEOTIDE SEQUENCE [LARGE SCALE GENOMIC DNA]</scope>
</reference>
<proteinExistence type="predicted"/>
<feature type="compositionally biased region" description="Basic and acidic residues" evidence="1">
    <location>
        <begin position="1"/>
        <end position="13"/>
    </location>
</feature>
<evidence type="ECO:0000313" key="3">
    <source>
        <dbReference type="Proteomes" id="UP000177625"/>
    </source>
</evidence>
<keyword evidence="3" id="KW-1185">Reference proteome</keyword>
<evidence type="ECO:0000256" key="1">
    <source>
        <dbReference type="SAM" id="MobiDB-lite"/>
    </source>
</evidence>
<sequence>MTLALERSHATDRKRPHCHGANANTSGTSVDASGVKHTNGYNPLYYPPPVSRSGLSRLFFSSYLSSAIVVVRATSGSYVSRA</sequence>
<feature type="region of interest" description="Disordered" evidence="1">
    <location>
        <begin position="1"/>
        <end position="34"/>
    </location>
</feature>
<name>A0A1E1M6Z5_RHYSE</name>
<protein>
    <submittedName>
        <fullName evidence="2">Uncharacterized protein</fullName>
    </submittedName>
</protein>
<accession>A0A1E1M6Z5</accession>